<dbReference type="AlphaFoldDB" id="A0AAN6WUV0"/>
<dbReference type="PANTHER" id="PTHR32332">
    <property type="entry name" value="2-NITROPROPANE DIOXYGENASE"/>
    <property type="match status" value="1"/>
</dbReference>
<dbReference type="EMBL" id="MU864395">
    <property type="protein sequence ID" value="KAK4187936.1"/>
    <property type="molecule type" value="Genomic_DNA"/>
</dbReference>
<evidence type="ECO:0000256" key="2">
    <source>
        <dbReference type="ARBA" id="ARBA00022643"/>
    </source>
</evidence>
<keyword evidence="3" id="KW-0560">Oxidoreductase</keyword>
<dbReference type="InterPro" id="IPR013785">
    <property type="entry name" value="Aldolase_TIM"/>
</dbReference>
<evidence type="ECO:0008006" key="6">
    <source>
        <dbReference type="Google" id="ProtNLM"/>
    </source>
</evidence>
<keyword evidence="5" id="KW-1185">Reference proteome</keyword>
<dbReference type="InterPro" id="IPR004136">
    <property type="entry name" value="NMO"/>
</dbReference>
<evidence type="ECO:0000313" key="4">
    <source>
        <dbReference type="EMBL" id="KAK4187936.1"/>
    </source>
</evidence>
<gene>
    <name evidence="4" type="ORF">QBC35DRAFT_497691</name>
</gene>
<dbReference type="CDD" id="cd04730">
    <property type="entry name" value="NPD_like"/>
    <property type="match status" value="1"/>
</dbReference>
<comment type="caution">
    <text evidence="4">The sequence shown here is derived from an EMBL/GenBank/DDBJ whole genome shotgun (WGS) entry which is preliminary data.</text>
</comment>
<protein>
    <recommendedName>
        <fullName evidence="6">2-nitropropane dioxygenase</fullName>
    </recommendedName>
</protein>
<dbReference type="SUPFAM" id="SSF51412">
    <property type="entry name" value="Inosine monophosphate dehydrogenase (IMPDH)"/>
    <property type="match status" value="1"/>
</dbReference>
<evidence type="ECO:0000313" key="5">
    <source>
        <dbReference type="Proteomes" id="UP001302126"/>
    </source>
</evidence>
<dbReference type="GO" id="GO:0018580">
    <property type="term" value="F:nitronate monooxygenase activity"/>
    <property type="evidence" value="ECO:0007669"/>
    <property type="project" value="InterPro"/>
</dbReference>
<evidence type="ECO:0000256" key="3">
    <source>
        <dbReference type="ARBA" id="ARBA00023002"/>
    </source>
</evidence>
<sequence>MFQLKLSPLRFPTLHRPGSSYRHFISAYYIKPTCIIRRKMSSVSQLKKDYPWVSNPLIIAAPMRVFTGPALAQAVSSAGGLGFIGPGLKPESTATDLASLGEKGEEVGVGFQLWNGDLAKAVEVVGEYKPCACWLFAPLNGQKDIDLWSAKLRAAHPGIKIWLQIGTVTEALAAATSSQPPDVLVVQGTEAGGHGRTSDGASWTTLLPEIEDTFSAKGLPQIPLVAAGGISDARGIAAALSVGASGAAIGTRFLASTEARIAKGYQNAVLEASEGGKNTVRTHLYNHLRGTYGWPEEQWAPRALKNKSWEEHEAGVPFEELRGKHEDALRKGDAAWGKETGRTATYAGEGVGLVRTVKSAKDIVVEERQKAREILRRMAGEFGDER</sequence>
<proteinExistence type="predicted"/>
<organism evidence="4 5">
    <name type="scientific">Podospora australis</name>
    <dbReference type="NCBI Taxonomy" id="1536484"/>
    <lineage>
        <taxon>Eukaryota</taxon>
        <taxon>Fungi</taxon>
        <taxon>Dikarya</taxon>
        <taxon>Ascomycota</taxon>
        <taxon>Pezizomycotina</taxon>
        <taxon>Sordariomycetes</taxon>
        <taxon>Sordariomycetidae</taxon>
        <taxon>Sordariales</taxon>
        <taxon>Podosporaceae</taxon>
        <taxon>Podospora</taxon>
    </lineage>
</organism>
<name>A0AAN6WUV0_9PEZI</name>
<keyword evidence="1" id="KW-0285">Flavoprotein</keyword>
<keyword evidence="2" id="KW-0288">FMN</keyword>
<reference evidence="4" key="1">
    <citation type="journal article" date="2023" name="Mol. Phylogenet. Evol.">
        <title>Genome-scale phylogeny and comparative genomics of the fungal order Sordariales.</title>
        <authorList>
            <person name="Hensen N."/>
            <person name="Bonometti L."/>
            <person name="Westerberg I."/>
            <person name="Brannstrom I.O."/>
            <person name="Guillou S."/>
            <person name="Cros-Aarteil S."/>
            <person name="Calhoun S."/>
            <person name="Haridas S."/>
            <person name="Kuo A."/>
            <person name="Mondo S."/>
            <person name="Pangilinan J."/>
            <person name="Riley R."/>
            <person name="LaButti K."/>
            <person name="Andreopoulos B."/>
            <person name="Lipzen A."/>
            <person name="Chen C."/>
            <person name="Yan M."/>
            <person name="Daum C."/>
            <person name="Ng V."/>
            <person name="Clum A."/>
            <person name="Steindorff A."/>
            <person name="Ohm R.A."/>
            <person name="Martin F."/>
            <person name="Silar P."/>
            <person name="Natvig D.O."/>
            <person name="Lalanne C."/>
            <person name="Gautier V."/>
            <person name="Ament-Velasquez S.L."/>
            <person name="Kruys A."/>
            <person name="Hutchinson M.I."/>
            <person name="Powell A.J."/>
            <person name="Barry K."/>
            <person name="Miller A.N."/>
            <person name="Grigoriev I.V."/>
            <person name="Debuchy R."/>
            <person name="Gladieux P."/>
            <person name="Hiltunen Thoren M."/>
            <person name="Johannesson H."/>
        </authorList>
    </citation>
    <scope>NUCLEOTIDE SEQUENCE</scope>
    <source>
        <strain evidence="4">PSN309</strain>
    </source>
</reference>
<dbReference type="Proteomes" id="UP001302126">
    <property type="component" value="Unassembled WGS sequence"/>
</dbReference>
<dbReference type="Pfam" id="PF03060">
    <property type="entry name" value="NMO"/>
    <property type="match status" value="1"/>
</dbReference>
<reference evidence="4" key="2">
    <citation type="submission" date="2023-05" db="EMBL/GenBank/DDBJ databases">
        <authorList>
            <consortium name="Lawrence Berkeley National Laboratory"/>
            <person name="Steindorff A."/>
            <person name="Hensen N."/>
            <person name="Bonometti L."/>
            <person name="Westerberg I."/>
            <person name="Brannstrom I.O."/>
            <person name="Guillou S."/>
            <person name="Cros-Aarteil S."/>
            <person name="Calhoun S."/>
            <person name="Haridas S."/>
            <person name="Kuo A."/>
            <person name="Mondo S."/>
            <person name="Pangilinan J."/>
            <person name="Riley R."/>
            <person name="Labutti K."/>
            <person name="Andreopoulos B."/>
            <person name="Lipzen A."/>
            <person name="Chen C."/>
            <person name="Yanf M."/>
            <person name="Daum C."/>
            <person name="Ng V."/>
            <person name="Clum A."/>
            <person name="Ohm R."/>
            <person name="Martin F."/>
            <person name="Silar P."/>
            <person name="Natvig D."/>
            <person name="Lalanne C."/>
            <person name="Gautier V."/>
            <person name="Ament-Velasquez S.L."/>
            <person name="Kruys A."/>
            <person name="Hutchinson M.I."/>
            <person name="Powell A.J."/>
            <person name="Barry K."/>
            <person name="Miller A.N."/>
            <person name="Grigoriev I.V."/>
            <person name="Debuchy R."/>
            <person name="Gladieux P."/>
            <person name="Thoren M.H."/>
            <person name="Johannesson H."/>
        </authorList>
    </citation>
    <scope>NUCLEOTIDE SEQUENCE</scope>
    <source>
        <strain evidence="4">PSN309</strain>
    </source>
</reference>
<dbReference type="PANTHER" id="PTHR32332:SF34">
    <property type="entry name" value="2-NITROPROPANE DIOXYGENASE FAMILY, PUTATIVE-RELATED"/>
    <property type="match status" value="1"/>
</dbReference>
<accession>A0AAN6WUV0</accession>
<evidence type="ECO:0000256" key="1">
    <source>
        <dbReference type="ARBA" id="ARBA00022630"/>
    </source>
</evidence>
<dbReference type="Gene3D" id="3.20.20.70">
    <property type="entry name" value="Aldolase class I"/>
    <property type="match status" value="1"/>
</dbReference>